<dbReference type="InterPro" id="IPR033121">
    <property type="entry name" value="PEPTIDASE_A1"/>
</dbReference>
<dbReference type="InterPro" id="IPR001461">
    <property type="entry name" value="Aspartic_peptidase_A1"/>
</dbReference>
<feature type="chain" id="PRO_5043706551" description="Peptidase A1 domain-containing protein" evidence="9">
    <location>
        <begin position="17"/>
        <end position="515"/>
    </location>
</feature>
<keyword evidence="12" id="KW-1185">Reference proteome</keyword>
<dbReference type="EMBL" id="CAJZBQ010000012">
    <property type="protein sequence ID" value="CAG9314314.1"/>
    <property type="molecule type" value="Genomic_DNA"/>
</dbReference>
<comment type="caution">
    <text evidence="11">The sequence shown here is derived from an EMBL/GenBank/DDBJ whole genome shotgun (WGS) entry which is preliminary data.</text>
</comment>
<dbReference type="Pfam" id="PF00026">
    <property type="entry name" value="Asp"/>
    <property type="match status" value="1"/>
</dbReference>
<dbReference type="PROSITE" id="PS51767">
    <property type="entry name" value="PEPTIDASE_A1"/>
    <property type="match status" value="1"/>
</dbReference>
<dbReference type="PROSITE" id="PS00141">
    <property type="entry name" value="ASP_PROTEASE"/>
    <property type="match status" value="2"/>
</dbReference>
<dbReference type="InterPro" id="IPR001969">
    <property type="entry name" value="Aspartic_peptidase_AS"/>
</dbReference>
<evidence type="ECO:0000256" key="1">
    <source>
        <dbReference type="ARBA" id="ARBA00007447"/>
    </source>
</evidence>
<evidence type="ECO:0000256" key="2">
    <source>
        <dbReference type="ARBA" id="ARBA00022670"/>
    </source>
</evidence>
<keyword evidence="8" id="KW-0812">Transmembrane</keyword>
<name>A0AAU9IFX8_9CILI</name>
<dbReference type="Gene3D" id="2.40.70.10">
    <property type="entry name" value="Acid Proteases"/>
    <property type="match status" value="2"/>
</dbReference>
<accession>A0AAU9IFX8</accession>
<evidence type="ECO:0000256" key="6">
    <source>
        <dbReference type="PIRSR" id="PIRSR601461-2"/>
    </source>
</evidence>
<keyword evidence="6" id="KW-1015">Disulfide bond</keyword>
<dbReference type="AlphaFoldDB" id="A0AAU9IFX8"/>
<dbReference type="GO" id="GO:0006508">
    <property type="term" value="P:proteolysis"/>
    <property type="evidence" value="ECO:0007669"/>
    <property type="project" value="UniProtKB-KW"/>
</dbReference>
<evidence type="ECO:0000256" key="3">
    <source>
        <dbReference type="ARBA" id="ARBA00022750"/>
    </source>
</evidence>
<feature type="domain" description="Peptidase A1" evidence="10">
    <location>
        <begin position="58"/>
        <end position="371"/>
    </location>
</feature>
<evidence type="ECO:0000256" key="8">
    <source>
        <dbReference type="SAM" id="Phobius"/>
    </source>
</evidence>
<dbReference type="SUPFAM" id="SSF50630">
    <property type="entry name" value="Acid proteases"/>
    <property type="match status" value="1"/>
</dbReference>
<dbReference type="GO" id="GO:0004190">
    <property type="term" value="F:aspartic-type endopeptidase activity"/>
    <property type="evidence" value="ECO:0007669"/>
    <property type="project" value="UniProtKB-KW"/>
</dbReference>
<feature type="signal peptide" evidence="9">
    <location>
        <begin position="1"/>
        <end position="16"/>
    </location>
</feature>
<feature type="active site" evidence="5">
    <location>
        <position position="76"/>
    </location>
</feature>
<dbReference type="PRINTS" id="PR00792">
    <property type="entry name" value="PEPSIN"/>
</dbReference>
<evidence type="ECO:0000313" key="12">
    <source>
        <dbReference type="Proteomes" id="UP001162131"/>
    </source>
</evidence>
<dbReference type="InterPro" id="IPR034164">
    <property type="entry name" value="Pepsin-like_dom"/>
</dbReference>
<evidence type="ECO:0000256" key="5">
    <source>
        <dbReference type="PIRSR" id="PIRSR601461-1"/>
    </source>
</evidence>
<keyword evidence="3 7" id="KW-0064">Aspartyl protease</keyword>
<evidence type="ECO:0000256" key="4">
    <source>
        <dbReference type="ARBA" id="ARBA00022801"/>
    </source>
</evidence>
<feature type="transmembrane region" description="Helical" evidence="8">
    <location>
        <begin position="388"/>
        <end position="415"/>
    </location>
</feature>
<sequence>MNFIFLCISLASATISLNLHSIYKSKEEALEKRFKRYANSKRFLSASSDITNYKNLQYYASFTFGTPAQTLTCLLDTGSTWIWVPQKGCTTCGTPETYYDPSKSSTYYNTTTYTSLTYLKGSSTGYISTETIGLEDGTKVTGQYFISVYAETDASGYIPDGLVGLGFDVLSDGYPSLMTTLKAQGLISKRQFAIFLGDNDWGASSESLASNIMIDGYDLAKYSTVTEFHYIPLAVNRGYWEVDCDSVKAAGTKISSSTTAVIDTGTSLIYGPLNDVNDFLYMLIKDYNCYNTNIGVVCSCNHISSLPSITFELDNIDFEVTADKYMVEEYKGYCVVEIGGSSSLDFWLLGDIFIRQYYINYDMDGKRIGFAIKAPSSSSSSSSSSSIAGWKIAVIVCTIGGVALIIAVIVLVTCIRHRINMKNSNAGGREIVVNATVSQPQMYQNQPPQAGGQAIIVGQPIPGGQGQGQPMQYPVSYPYQPSGPQGIVQNQQYGANGQPGLFQPVVAQPNNQNSM</sequence>
<keyword evidence="4 7" id="KW-0378">Hydrolase</keyword>
<evidence type="ECO:0000256" key="7">
    <source>
        <dbReference type="RuleBase" id="RU000454"/>
    </source>
</evidence>
<protein>
    <recommendedName>
        <fullName evidence="10">Peptidase A1 domain-containing protein</fullName>
    </recommendedName>
</protein>
<evidence type="ECO:0000256" key="9">
    <source>
        <dbReference type="SAM" id="SignalP"/>
    </source>
</evidence>
<dbReference type="PANTHER" id="PTHR47966">
    <property type="entry name" value="BETA-SITE APP-CLEAVING ENZYME, ISOFORM A-RELATED"/>
    <property type="match status" value="1"/>
</dbReference>
<comment type="similarity">
    <text evidence="1 7">Belongs to the peptidase A1 family.</text>
</comment>
<proteinExistence type="inferred from homology"/>
<dbReference type="Proteomes" id="UP001162131">
    <property type="component" value="Unassembled WGS sequence"/>
</dbReference>
<dbReference type="CDD" id="cd05471">
    <property type="entry name" value="pepsin_like"/>
    <property type="match status" value="1"/>
</dbReference>
<keyword evidence="2 7" id="KW-0645">Protease</keyword>
<gene>
    <name evidence="11" type="ORF">BSTOLATCC_MIC11325</name>
</gene>
<reference evidence="11" key="1">
    <citation type="submission" date="2021-09" db="EMBL/GenBank/DDBJ databases">
        <authorList>
            <consortium name="AG Swart"/>
            <person name="Singh M."/>
            <person name="Singh A."/>
            <person name="Seah K."/>
            <person name="Emmerich C."/>
        </authorList>
    </citation>
    <scope>NUCLEOTIDE SEQUENCE</scope>
    <source>
        <strain evidence="11">ATCC30299</strain>
    </source>
</reference>
<feature type="disulfide bond" evidence="6">
    <location>
        <begin position="300"/>
        <end position="334"/>
    </location>
</feature>
<dbReference type="InterPro" id="IPR021109">
    <property type="entry name" value="Peptidase_aspartic_dom_sf"/>
</dbReference>
<organism evidence="11 12">
    <name type="scientific">Blepharisma stoltei</name>
    <dbReference type="NCBI Taxonomy" id="1481888"/>
    <lineage>
        <taxon>Eukaryota</taxon>
        <taxon>Sar</taxon>
        <taxon>Alveolata</taxon>
        <taxon>Ciliophora</taxon>
        <taxon>Postciliodesmatophora</taxon>
        <taxon>Heterotrichea</taxon>
        <taxon>Heterotrichida</taxon>
        <taxon>Blepharismidae</taxon>
        <taxon>Blepharisma</taxon>
    </lineage>
</organism>
<keyword evidence="9" id="KW-0732">Signal</keyword>
<dbReference type="PANTHER" id="PTHR47966:SF51">
    <property type="entry name" value="BETA-SITE APP-CLEAVING ENZYME, ISOFORM A-RELATED"/>
    <property type="match status" value="1"/>
</dbReference>
<evidence type="ECO:0000313" key="11">
    <source>
        <dbReference type="EMBL" id="CAG9314314.1"/>
    </source>
</evidence>
<evidence type="ECO:0000259" key="10">
    <source>
        <dbReference type="PROSITE" id="PS51767"/>
    </source>
</evidence>
<feature type="active site" evidence="5">
    <location>
        <position position="263"/>
    </location>
</feature>
<keyword evidence="8" id="KW-0472">Membrane</keyword>
<keyword evidence="8" id="KW-1133">Transmembrane helix</keyword>